<dbReference type="InterPro" id="IPR036987">
    <property type="entry name" value="SRA-YDG_sf"/>
</dbReference>
<dbReference type="SUPFAM" id="SSF88697">
    <property type="entry name" value="PUA domain-like"/>
    <property type="match status" value="1"/>
</dbReference>
<sequence length="186" mass="21766">WWLNLACARRDGAVGFEVEKPTVRAYDIPVLPLLTGTETREEGKYSTIYIREGLSDMHTRLISHTGKTVRLLRGYRLRGDYAPQAGIRYDGVWTLTKYRHKLDTTSNVYTLEMHLEPAQDWRMTDELMQIPKPSQLDDWRLYQKLEAERIKYEKGEAAAIDWGIWNSTDNLEREEAKRVRTFKASV</sequence>
<feature type="non-terminal residue" evidence="1">
    <location>
        <position position="1"/>
    </location>
</feature>
<dbReference type="Proteomes" id="UP001172155">
    <property type="component" value="Unassembled WGS sequence"/>
</dbReference>
<comment type="caution">
    <text evidence="1">The sequence shown here is derived from an EMBL/GenBank/DDBJ whole genome shotgun (WGS) entry which is preliminary data.</text>
</comment>
<protein>
    <recommendedName>
        <fullName evidence="3">YDG domain-containing protein</fullName>
    </recommendedName>
</protein>
<dbReference type="EMBL" id="JAUKUD010000001">
    <property type="protein sequence ID" value="KAK0753151.1"/>
    <property type="molecule type" value="Genomic_DNA"/>
</dbReference>
<keyword evidence="2" id="KW-1185">Reference proteome</keyword>
<accession>A0AA40KBX6</accession>
<evidence type="ECO:0000313" key="2">
    <source>
        <dbReference type="Proteomes" id="UP001172155"/>
    </source>
</evidence>
<evidence type="ECO:0008006" key="3">
    <source>
        <dbReference type="Google" id="ProtNLM"/>
    </source>
</evidence>
<name>A0AA40KBX6_9PEZI</name>
<gene>
    <name evidence="1" type="ORF">B0T18DRAFT_287118</name>
</gene>
<reference evidence="1" key="1">
    <citation type="submission" date="2023-06" db="EMBL/GenBank/DDBJ databases">
        <title>Genome-scale phylogeny and comparative genomics of the fungal order Sordariales.</title>
        <authorList>
            <consortium name="Lawrence Berkeley National Laboratory"/>
            <person name="Hensen N."/>
            <person name="Bonometti L."/>
            <person name="Westerberg I."/>
            <person name="Brannstrom I.O."/>
            <person name="Guillou S."/>
            <person name="Cros-Aarteil S."/>
            <person name="Calhoun S."/>
            <person name="Haridas S."/>
            <person name="Kuo A."/>
            <person name="Mondo S."/>
            <person name="Pangilinan J."/>
            <person name="Riley R."/>
            <person name="LaButti K."/>
            <person name="Andreopoulos B."/>
            <person name="Lipzen A."/>
            <person name="Chen C."/>
            <person name="Yanf M."/>
            <person name="Daum C."/>
            <person name="Ng V."/>
            <person name="Clum A."/>
            <person name="Steindorff A."/>
            <person name="Ohm R."/>
            <person name="Martin F."/>
            <person name="Silar P."/>
            <person name="Natvig D."/>
            <person name="Lalanne C."/>
            <person name="Gautier V."/>
            <person name="Ament-velasquez S.L."/>
            <person name="Kruys A."/>
            <person name="Hutchinson M.I."/>
            <person name="Powell A.J."/>
            <person name="Barry K."/>
            <person name="Miller A.N."/>
            <person name="Grigoriev I.V."/>
            <person name="Debuchy R."/>
            <person name="Gladieux P."/>
            <person name="Thoren M.H."/>
            <person name="Johannesson H."/>
        </authorList>
    </citation>
    <scope>NUCLEOTIDE SEQUENCE</scope>
    <source>
        <strain evidence="1">SMH3187-1</strain>
    </source>
</reference>
<organism evidence="1 2">
    <name type="scientific">Schizothecium vesticola</name>
    <dbReference type="NCBI Taxonomy" id="314040"/>
    <lineage>
        <taxon>Eukaryota</taxon>
        <taxon>Fungi</taxon>
        <taxon>Dikarya</taxon>
        <taxon>Ascomycota</taxon>
        <taxon>Pezizomycotina</taxon>
        <taxon>Sordariomycetes</taxon>
        <taxon>Sordariomycetidae</taxon>
        <taxon>Sordariales</taxon>
        <taxon>Schizotheciaceae</taxon>
        <taxon>Schizothecium</taxon>
    </lineage>
</organism>
<dbReference type="InterPro" id="IPR015947">
    <property type="entry name" value="PUA-like_sf"/>
</dbReference>
<evidence type="ECO:0000313" key="1">
    <source>
        <dbReference type="EMBL" id="KAK0753151.1"/>
    </source>
</evidence>
<dbReference type="Gene3D" id="2.30.280.10">
    <property type="entry name" value="SRA-YDG"/>
    <property type="match status" value="1"/>
</dbReference>
<proteinExistence type="predicted"/>
<feature type="non-terminal residue" evidence="1">
    <location>
        <position position="186"/>
    </location>
</feature>
<dbReference type="AlphaFoldDB" id="A0AA40KBX6"/>